<dbReference type="InterPro" id="IPR009100">
    <property type="entry name" value="AcylCoA_DH/oxidase_NM_dom_sf"/>
</dbReference>
<evidence type="ECO:0000259" key="6">
    <source>
        <dbReference type="Pfam" id="PF00441"/>
    </source>
</evidence>
<dbReference type="Proteomes" id="UP001596978">
    <property type="component" value="Unassembled WGS sequence"/>
</dbReference>
<dbReference type="PROSITE" id="PS00072">
    <property type="entry name" value="ACYL_COA_DH_1"/>
    <property type="match status" value="1"/>
</dbReference>
<name>A0ABW3CUS5_9FLAO</name>
<dbReference type="EC" id="1.-.-.-" evidence="10"/>
<accession>A0ABW3CUS5</accession>
<evidence type="ECO:0000313" key="10">
    <source>
        <dbReference type="EMBL" id="MFD0861536.1"/>
    </source>
</evidence>
<organism evidence="10 11">
    <name type="scientific">Sungkyunkwania multivorans</name>
    <dbReference type="NCBI Taxonomy" id="1173618"/>
    <lineage>
        <taxon>Bacteria</taxon>
        <taxon>Pseudomonadati</taxon>
        <taxon>Bacteroidota</taxon>
        <taxon>Flavobacteriia</taxon>
        <taxon>Flavobacteriales</taxon>
        <taxon>Flavobacteriaceae</taxon>
        <taxon>Sungkyunkwania</taxon>
    </lineage>
</organism>
<feature type="domain" description="Acyl-CoA oxidase/dehydrogenase middle" evidence="7">
    <location>
        <begin position="148"/>
        <end position="243"/>
    </location>
</feature>
<dbReference type="InterPro" id="IPR049426">
    <property type="entry name" value="Acyl-CoA-dh-like_C"/>
</dbReference>
<evidence type="ECO:0000256" key="5">
    <source>
        <dbReference type="RuleBase" id="RU362125"/>
    </source>
</evidence>
<reference evidence="11" key="1">
    <citation type="journal article" date="2019" name="Int. J. Syst. Evol. Microbiol.">
        <title>The Global Catalogue of Microorganisms (GCM) 10K type strain sequencing project: providing services to taxonomists for standard genome sequencing and annotation.</title>
        <authorList>
            <consortium name="The Broad Institute Genomics Platform"/>
            <consortium name="The Broad Institute Genome Sequencing Center for Infectious Disease"/>
            <person name="Wu L."/>
            <person name="Ma J."/>
        </authorList>
    </citation>
    <scope>NUCLEOTIDE SEQUENCE [LARGE SCALE GENOMIC DNA]</scope>
    <source>
        <strain evidence="11">CCUG 62952</strain>
    </source>
</reference>
<evidence type="ECO:0000313" key="11">
    <source>
        <dbReference type="Proteomes" id="UP001596978"/>
    </source>
</evidence>
<dbReference type="PANTHER" id="PTHR43884">
    <property type="entry name" value="ACYL-COA DEHYDROGENASE"/>
    <property type="match status" value="1"/>
</dbReference>
<dbReference type="PANTHER" id="PTHR43884:SF12">
    <property type="entry name" value="ISOVALERYL-COA DEHYDROGENASE, MITOCHONDRIAL-RELATED"/>
    <property type="match status" value="1"/>
</dbReference>
<dbReference type="InterPro" id="IPR036250">
    <property type="entry name" value="AcylCo_DH-like_C"/>
</dbReference>
<proteinExistence type="inferred from homology"/>
<dbReference type="Gene3D" id="1.20.140.10">
    <property type="entry name" value="Butyryl-CoA Dehydrogenase, subunit A, domain 3"/>
    <property type="match status" value="2"/>
</dbReference>
<evidence type="ECO:0000259" key="7">
    <source>
        <dbReference type="Pfam" id="PF02770"/>
    </source>
</evidence>
<comment type="similarity">
    <text evidence="2 5">Belongs to the acyl-CoA dehydrogenase family.</text>
</comment>
<comment type="cofactor">
    <cofactor evidence="1 5">
        <name>FAD</name>
        <dbReference type="ChEBI" id="CHEBI:57692"/>
    </cofactor>
</comment>
<feature type="domain" description="Acyl-CoA dehydrogenase/oxidase N-terminal" evidence="8">
    <location>
        <begin position="31"/>
        <end position="144"/>
    </location>
</feature>
<keyword evidence="3 5" id="KW-0285">Flavoprotein</keyword>
<gene>
    <name evidence="10" type="ORF">ACFQ1M_04910</name>
</gene>
<keyword evidence="4 5" id="KW-0274">FAD</keyword>
<dbReference type="SUPFAM" id="SSF56645">
    <property type="entry name" value="Acyl-CoA dehydrogenase NM domain-like"/>
    <property type="match status" value="1"/>
</dbReference>
<dbReference type="RefSeq" id="WP_386404735.1">
    <property type="nucleotide sequence ID" value="NZ_JBHTJH010000004.1"/>
</dbReference>
<protein>
    <submittedName>
        <fullName evidence="10">Acyl-CoA dehydrogenase family protein</fullName>
        <ecNumber evidence="10">1.-.-.-</ecNumber>
    </submittedName>
</protein>
<dbReference type="Pfam" id="PF21263">
    <property type="entry name" value="Acyl-CoA-dh_C"/>
    <property type="match status" value="1"/>
</dbReference>
<dbReference type="SUPFAM" id="SSF47203">
    <property type="entry name" value="Acyl-CoA dehydrogenase C-terminal domain-like"/>
    <property type="match status" value="1"/>
</dbReference>
<keyword evidence="5 10" id="KW-0560">Oxidoreductase</keyword>
<evidence type="ECO:0000256" key="1">
    <source>
        <dbReference type="ARBA" id="ARBA00001974"/>
    </source>
</evidence>
<dbReference type="Pfam" id="PF00441">
    <property type="entry name" value="Acyl-CoA_dh_1"/>
    <property type="match status" value="1"/>
</dbReference>
<dbReference type="EMBL" id="JBHTJH010000004">
    <property type="protein sequence ID" value="MFD0861536.1"/>
    <property type="molecule type" value="Genomic_DNA"/>
</dbReference>
<dbReference type="GO" id="GO:0016491">
    <property type="term" value="F:oxidoreductase activity"/>
    <property type="evidence" value="ECO:0007669"/>
    <property type="project" value="UniProtKB-KW"/>
</dbReference>
<sequence>MDTIEKDLTRGGEFLVKETLAENVFTPEDFSEEQKMMRDSAKEFVDREIWAHWERFEQKDYAYTEECMRKAGELGLLGVSVPEAYDGLGMGFVSTMLVCDYISGATGSFSTAFGAHTGIGTMPITLYGNEEQKKKYVPKLATGEWFGAYCLTEPGAGSDANSGKTKAVLSDDGKHYLISGQKMWISNAGFANLFIVFARIEDDKNITGFIVENDPSNGITLGDEEKKLGIHSSSTRQVFFNECKVPVENMLSERGNGFKIAMNALNVGRIKLAAACLDAQRRIIGEATKYANERVQFKTPIINFGAIKSKIAEMATVCYVDESASYRAAKDIEDRIAIRHAEGNSHQEAELKGVEEYAIECSILKVAVSEHVQFSTDEGIQIFGGMGFSADTPMESAWRDARIARIYEGTNEINRMLAVGMLVKKGMKGHIDLLGPAMKVADELMGIPSFDTPDYSELFAEEKDIIKRLKKAFLMVAGSAVQKFGPQLEEHQQLLMAASDILIQIYMAESALLRTEKNAKRFGEDSQAIQIAMTKLNLFNAVETINTKGKEVIISFAEGDEQRMMLMGLKRFTKYANHPNVVALRTQIADKVAAENGYYF</sequence>
<evidence type="ECO:0000256" key="2">
    <source>
        <dbReference type="ARBA" id="ARBA00009347"/>
    </source>
</evidence>
<feature type="domain" description="Acyl-CoA dehydrogenase/oxidase C-terminal" evidence="6">
    <location>
        <begin position="255"/>
        <end position="417"/>
    </location>
</feature>
<dbReference type="InterPro" id="IPR046373">
    <property type="entry name" value="Acyl-CoA_Oxase/DH_mid-dom_sf"/>
</dbReference>
<dbReference type="InterPro" id="IPR013786">
    <property type="entry name" value="AcylCoA_DH/ox_N"/>
</dbReference>
<evidence type="ECO:0000256" key="4">
    <source>
        <dbReference type="ARBA" id="ARBA00022827"/>
    </source>
</evidence>
<comment type="caution">
    <text evidence="10">The sequence shown here is derived from an EMBL/GenBank/DDBJ whole genome shotgun (WGS) entry which is preliminary data.</text>
</comment>
<dbReference type="InterPro" id="IPR009075">
    <property type="entry name" value="AcylCo_DH/oxidase_C"/>
</dbReference>
<dbReference type="Pfam" id="PF02771">
    <property type="entry name" value="Acyl-CoA_dh_N"/>
    <property type="match status" value="1"/>
</dbReference>
<dbReference type="Gene3D" id="2.40.110.10">
    <property type="entry name" value="Butyryl-CoA Dehydrogenase, subunit A, domain 2"/>
    <property type="match status" value="1"/>
</dbReference>
<evidence type="ECO:0000259" key="8">
    <source>
        <dbReference type="Pfam" id="PF02771"/>
    </source>
</evidence>
<keyword evidence="11" id="KW-1185">Reference proteome</keyword>
<dbReference type="InterPro" id="IPR006091">
    <property type="entry name" value="Acyl-CoA_Oxase/DH_mid-dom"/>
</dbReference>
<evidence type="ECO:0000259" key="9">
    <source>
        <dbReference type="Pfam" id="PF21263"/>
    </source>
</evidence>
<dbReference type="InterPro" id="IPR037069">
    <property type="entry name" value="AcylCoA_DH/ox_N_sf"/>
</dbReference>
<dbReference type="Pfam" id="PF02770">
    <property type="entry name" value="Acyl-CoA_dh_M"/>
    <property type="match status" value="1"/>
</dbReference>
<dbReference type="Gene3D" id="1.10.540.10">
    <property type="entry name" value="Acyl-CoA dehydrogenase/oxidase, N-terminal domain"/>
    <property type="match status" value="1"/>
</dbReference>
<dbReference type="InterPro" id="IPR006089">
    <property type="entry name" value="Acyl-CoA_DH_CS"/>
</dbReference>
<evidence type="ECO:0000256" key="3">
    <source>
        <dbReference type="ARBA" id="ARBA00022630"/>
    </source>
</evidence>
<feature type="domain" description="Acyl-CoA dehydrogenase-like C-terminal" evidence="9">
    <location>
        <begin position="469"/>
        <end position="571"/>
    </location>
</feature>